<dbReference type="Proteomes" id="UP000595897">
    <property type="component" value="Chromosome"/>
</dbReference>
<reference evidence="2 3" key="1">
    <citation type="submission" date="2020-11" db="EMBL/GenBank/DDBJ databases">
        <title>Draft genome sequencing of a Lachnospiraceae strain isolated from anoxic soil subjected to BSD treatment.</title>
        <authorList>
            <person name="Uek A."/>
            <person name="Tonouchi A."/>
        </authorList>
    </citation>
    <scope>NUCLEOTIDE SEQUENCE [LARGE SCALE GENOMIC DNA]</scope>
    <source>
        <strain evidence="2 3">TB5</strain>
    </source>
</reference>
<feature type="transmembrane region" description="Helical" evidence="1">
    <location>
        <begin position="20"/>
        <end position="40"/>
    </location>
</feature>
<keyword evidence="1" id="KW-0472">Membrane</keyword>
<evidence type="ECO:0008006" key="4">
    <source>
        <dbReference type="Google" id="ProtNLM"/>
    </source>
</evidence>
<dbReference type="RefSeq" id="WP_271714212.1">
    <property type="nucleotide sequence ID" value="NZ_AP024169.1"/>
</dbReference>
<dbReference type="KEGG" id="ahb:bsdtb5_02040"/>
<organism evidence="2 3">
    <name type="scientific">Anaeromicropila herbilytica</name>
    <dbReference type="NCBI Taxonomy" id="2785025"/>
    <lineage>
        <taxon>Bacteria</taxon>
        <taxon>Bacillati</taxon>
        <taxon>Bacillota</taxon>
        <taxon>Clostridia</taxon>
        <taxon>Lachnospirales</taxon>
        <taxon>Lachnospiraceae</taxon>
        <taxon>Anaeromicropila</taxon>
    </lineage>
</organism>
<proteinExistence type="predicted"/>
<keyword evidence="1" id="KW-0812">Transmembrane</keyword>
<feature type="transmembrane region" description="Helical" evidence="1">
    <location>
        <begin position="237"/>
        <end position="259"/>
    </location>
</feature>
<evidence type="ECO:0000313" key="3">
    <source>
        <dbReference type="Proteomes" id="UP000595897"/>
    </source>
</evidence>
<protein>
    <recommendedName>
        <fullName evidence="4">ABC-2 family transporter protein</fullName>
    </recommendedName>
</protein>
<feature type="transmembrane region" description="Helical" evidence="1">
    <location>
        <begin position="155"/>
        <end position="175"/>
    </location>
</feature>
<keyword evidence="1" id="KW-1133">Transmembrane helix</keyword>
<accession>A0A7R7IBK7</accession>
<feature type="transmembrane region" description="Helical" evidence="1">
    <location>
        <begin position="52"/>
        <end position="73"/>
    </location>
</feature>
<dbReference type="EMBL" id="AP024169">
    <property type="protein sequence ID" value="BCN28909.1"/>
    <property type="molecule type" value="Genomic_DNA"/>
</dbReference>
<dbReference type="AlphaFoldDB" id="A0A7R7IBK7"/>
<keyword evidence="3" id="KW-1185">Reference proteome</keyword>
<feature type="transmembrane region" description="Helical" evidence="1">
    <location>
        <begin position="187"/>
        <end position="210"/>
    </location>
</feature>
<feature type="transmembrane region" description="Helical" evidence="1">
    <location>
        <begin position="100"/>
        <end position="123"/>
    </location>
</feature>
<sequence>MINLIRADLYKLSKMLIVKISVLLCFASAIGMAIILRGVHTGTFDTTTSTNASLLVDIMLVSLLGAIITGSFISDDFESKNVHSEIACGRGRFAIVISKTITYAIIIILITLPYALVAIIGYASGTAFAPLVGIPSPFFAVLSGATDLAPNGANIAKSILICVMIIYLYIARLSICLPIAFKVRKNIPVIVVGFLTAFVFDIILALSANIKGLSDFVNNLPYAFTLKMTLDASSTTILKAFLCSTAFIIVMVNSSYNLFRKDEIK</sequence>
<evidence type="ECO:0000313" key="2">
    <source>
        <dbReference type="EMBL" id="BCN28909.1"/>
    </source>
</evidence>
<name>A0A7R7IBK7_9FIRM</name>
<gene>
    <name evidence="2" type="ORF">bsdtb5_02040</name>
</gene>
<evidence type="ECO:0000256" key="1">
    <source>
        <dbReference type="SAM" id="Phobius"/>
    </source>
</evidence>